<reference evidence="2 3" key="1">
    <citation type="submission" date="2015-08" db="EMBL/GenBank/DDBJ databases">
        <title>Complete genome sequence of Rufibacter tibetensis strain 1351t, a radiation-resistant bacterium from tibet plateau.</title>
        <authorList>
            <person name="Dai J."/>
        </authorList>
    </citation>
    <scope>NUCLEOTIDE SEQUENCE [LARGE SCALE GENOMIC DNA]</scope>
    <source>
        <strain evidence="2 3">1351</strain>
    </source>
</reference>
<gene>
    <name evidence="2" type="ORF">DC20_09935</name>
</gene>
<accession>A0A0P0C787</accession>
<evidence type="ECO:0000313" key="3">
    <source>
        <dbReference type="Proteomes" id="UP000061382"/>
    </source>
</evidence>
<dbReference type="EMBL" id="CP012643">
    <property type="protein sequence ID" value="ALI99239.1"/>
    <property type="molecule type" value="Genomic_DNA"/>
</dbReference>
<dbReference type="KEGG" id="rti:DC20_09935"/>
<protein>
    <submittedName>
        <fullName evidence="2">Uncharacterized protein</fullName>
    </submittedName>
</protein>
<proteinExistence type="predicted"/>
<evidence type="ECO:0000256" key="1">
    <source>
        <dbReference type="SAM" id="Phobius"/>
    </source>
</evidence>
<evidence type="ECO:0000313" key="2">
    <source>
        <dbReference type="EMBL" id="ALI99239.1"/>
    </source>
</evidence>
<dbReference type="AlphaFoldDB" id="A0A0P0C787"/>
<dbReference type="OrthoDB" id="894355at2"/>
<keyword evidence="1" id="KW-0812">Transmembrane</keyword>
<organism evidence="2 3">
    <name type="scientific">Rufibacter tibetensis</name>
    <dbReference type="NCBI Taxonomy" id="512763"/>
    <lineage>
        <taxon>Bacteria</taxon>
        <taxon>Pseudomonadati</taxon>
        <taxon>Bacteroidota</taxon>
        <taxon>Cytophagia</taxon>
        <taxon>Cytophagales</taxon>
        <taxon>Hymenobacteraceae</taxon>
        <taxon>Rufibacter</taxon>
    </lineage>
</organism>
<dbReference type="Proteomes" id="UP000061382">
    <property type="component" value="Chromosome"/>
</dbReference>
<feature type="transmembrane region" description="Helical" evidence="1">
    <location>
        <begin position="12"/>
        <end position="31"/>
    </location>
</feature>
<dbReference type="RefSeq" id="WP_062543696.1">
    <property type="nucleotide sequence ID" value="NZ_CP012643.1"/>
</dbReference>
<keyword evidence="1" id="KW-1133">Transmembrane helix</keyword>
<dbReference type="PATRIC" id="fig|512763.3.peg.2191"/>
<name>A0A0P0C787_9BACT</name>
<sequence length="63" mass="6927">MAEINIEPKKRSGWGWIVVLLILLLVGYLLYRYVFEAQGGNAETTGAPTSGMIMPVTPVFLSN</sequence>
<keyword evidence="1" id="KW-0472">Membrane</keyword>
<keyword evidence="3" id="KW-1185">Reference proteome</keyword>